<dbReference type="CDD" id="cd04651">
    <property type="entry name" value="LbH_G1P_AT_C"/>
    <property type="match status" value="1"/>
</dbReference>
<feature type="domain" description="Nucleotidyl transferase" evidence="9">
    <location>
        <begin position="6"/>
        <end position="260"/>
    </location>
</feature>
<dbReference type="GO" id="GO:0005978">
    <property type="term" value="P:glycogen biosynthetic process"/>
    <property type="evidence" value="ECO:0007669"/>
    <property type="project" value="InterPro"/>
</dbReference>
<evidence type="ECO:0000256" key="4">
    <source>
        <dbReference type="ARBA" id="ARBA00022533"/>
    </source>
</evidence>
<dbReference type="SUPFAM" id="SSF51161">
    <property type="entry name" value="Trimeric LpxA-like enzymes"/>
    <property type="match status" value="1"/>
</dbReference>
<evidence type="ECO:0000313" key="10">
    <source>
        <dbReference type="EMBL" id="KAK9844020.1"/>
    </source>
</evidence>
<name>A0AAW1SC24_9CHLO</name>
<reference evidence="10 11" key="1">
    <citation type="journal article" date="2024" name="Nat. Commun.">
        <title>Phylogenomics reveals the evolutionary origins of lichenization in chlorophyte algae.</title>
        <authorList>
            <person name="Puginier C."/>
            <person name="Libourel C."/>
            <person name="Otte J."/>
            <person name="Skaloud P."/>
            <person name="Haon M."/>
            <person name="Grisel S."/>
            <person name="Petersen M."/>
            <person name="Berrin J.G."/>
            <person name="Delaux P.M."/>
            <person name="Dal Grande F."/>
            <person name="Keller J."/>
        </authorList>
    </citation>
    <scope>NUCLEOTIDE SEQUENCE [LARGE SCALE GENOMIC DNA]</scope>
    <source>
        <strain evidence="10 11">SAG 245.80</strain>
    </source>
</reference>
<evidence type="ECO:0000313" key="11">
    <source>
        <dbReference type="Proteomes" id="UP001445335"/>
    </source>
</evidence>
<evidence type="ECO:0000256" key="2">
    <source>
        <dbReference type="ARBA" id="ARBA00010443"/>
    </source>
</evidence>
<evidence type="ECO:0000259" key="9">
    <source>
        <dbReference type="Pfam" id="PF00483"/>
    </source>
</evidence>
<dbReference type="Pfam" id="PF25247">
    <property type="entry name" value="LbH_GLGC"/>
    <property type="match status" value="1"/>
</dbReference>
<comment type="similarity">
    <text evidence="2">Belongs to the bacterial/plant glucose-1-phosphate adenylyltransferase family.</text>
</comment>
<dbReference type="InterPro" id="IPR005835">
    <property type="entry name" value="NTP_transferase_dom"/>
</dbReference>
<dbReference type="SUPFAM" id="SSF53448">
    <property type="entry name" value="Nucleotide-diphospho-sugar transferases"/>
    <property type="match status" value="1"/>
</dbReference>
<dbReference type="PROSITE" id="PS00809">
    <property type="entry name" value="ADP_GLC_PYROPHOSPH_2"/>
    <property type="match status" value="1"/>
</dbReference>
<dbReference type="GO" id="GO:0008878">
    <property type="term" value="F:glucose-1-phosphate adenylyltransferase activity"/>
    <property type="evidence" value="ECO:0007669"/>
    <property type="project" value="UniProtKB-EC"/>
</dbReference>
<keyword evidence="6" id="KW-0548">Nucleotidyltransferase</keyword>
<dbReference type="GO" id="GO:0005524">
    <property type="term" value="F:ATP binding"/>
    <property type="evidence" value="ECO:0007669"/>
    <property type="project" value="UniProtKB-KW"/>
</dbReference>
<dbReference type="PANTHER" id="PTHR43523:SF12">
    <property type="entry name" value="GLUCOSE-1-PHOSPHATE ADENYLYLTRANSFERASE LARGE SUBUNIT 1, CHLOROPLASTIC-RELATED"/>
    <property type="match status" value="1"/>
</dbReference>
<dbReference type="Gene3D" id="2.160.10.10">
    <property type="entry name" value="Hexapeptide repeat proteins"/>
    <property type="match status" value="1"/>
</dbReference>
<dbReference type="PROSITE" id="PS00810">
    <property type="entry name" value="ADP_GLC_PYROPHOSPH_3"/>
    <property type="match status" value="1"/>
</dbReference>
<gene>
    <name evidence="10" type="ORF">WJX81_002055</name>
</gene>
<sequence length="416" mass="44949">MPSVELGCNTQLIDVTISNCIRSGINKLNVLTQFNSHMLNTHLTNAYPPAVLGGPARTGFVDVLACHQTPQFSSWYRGSADAVRRNLPVVLEPYRGTAVPDDLLILSGQALYRMDYGQLIRTHRETGADITICTNSVDWDMASKRGLARINPESGVVESFVEKPTGDRLEVLAHASKHATPEFPFEASMGIYVFKRKALVALLAGQEDHYGENSGPDTHFGHDVIPHALRDGYRVVAHHFNGYFRDVLTLRDLYEVNLSLARPGSPISFYDVEKGIVSSAPVRPPAIIHNCDIEHTLVGEGSVLHGSTIRGCVVGNNIYVGEGCNIEDSLLLSNDFYTNDSSRAVSRAKGEAVMGVGGGSVIKKAVIDNNVAIGSRVRITNADGVQEADRSAEGFVISEGIVVVLRGTSIPDGTVI</sequence>
<evidence type="ECO:0000256" key="1">
    <source>
        <dbReference type="ARBA" id="ARBA00000956"/>
    </source>
</evidence>
<keyword evidence="11" id="KW-1185">Reference proteome</keyword>
<evidence type="ECO:0000256" key="6">
    <source>
        <dbReference type="ARBA" id="ARBA00022695"/>
    </source>
</evidence>
<keyword evidence="4" id="KW-0021">Allosteric enzyme</keyword>
<accession>A0AAW1SC24</accession>
<evidence type="ECO:0000256" key="8">
    <source>
        <dbReference type="ARBA" id="ARBA00022840"/>
    </source>
</evidence>
<dbReference type="InterPro" id="IPR011831">
    <property type="entry name" value="ADP-Glc_PPase"/>
</dbReference>
<organism evidence="10 11">
    <name type="scientific">Elliptochloris bilobata</name>
    <dbReference type="NCBI Taxonomy" id="381761"/>
    <lineage>
        <taxon>Eukaryota</taxon>
        <taxon>Viridiplantae</taxon>
        <taxon>Chlorophyta</taxon>
        <taxon>core chlorophytes</taxon>
        <taxon>Trebouxiophyceae</taxon>
        <taxon>Trebouxiophyceae incertae sedis</taxon>
        <taxon>Elliptochloris clade</taxon>
        <taxon>Elliptochloris</taxon>
    </lineage>
</organism>
<dbReference type="PANTHER" id="PTHR43523">
    <property type="entry name" value="GLUCOSE-1-PHOSPHATE ADENYLYLTRANSFERASE-RELATED"/>
    <property type="match status" value="1"/>
</dbReference>
<evidence type="ECO:0000256" key="3">
    <source>
        <dbReference type="ARBA" id="ARBA00012460"/>
    </source>
</evidence>
<dbReference type="InterPro" id="IPR011004">
    <property type="entry name" value="Trimer_LpxA-like_sf"/>
</dbReference>
<evidence type="ECO:0000256" key="5">
    <source>
        <dbReference type="ARBA" id="ARBA00022679"/>
    </source>
</evidence>
<keyword evidence="8" id="KW-0067">ATP-binding</keyword>
<dbReference type="InterPro" id="IPR029044">
    <property type="entry name" value="Nucleotide-diphossugar_trans"/>
</dbReference>
<dbReference type="AlphaFoldDB" id="A0AAW1SC24"/>
<comment type="catalytic activity">
    <reaction evidence="1">
        <text>alpha-D-glucose 1-phosphate + ATP + H(+) = ADP-alpha-D-glucose + diphosphate</text>
        <dbReference type="Rhea" id="RHEA:12120"/>
        <dbReference type="ChEBI" id="CHEBI:15378"/>
        <dbReference type="ChEBI" id="CHEBI:30616"/>
        <dbReference type="ChEBI" id="CHEBI:33019"/>
        <dbReference type="ChEBI" id="CHEBI:57498"/>
        <dbReference type="ChEBI" id="CHEBI:58601"/>
        <dbReference type="EC" id="2.7.7.27"/>
    </reaction>
</comment>
<dbReference type="EC" id="2.7.7.27" evidence="3"/>
<keyword evidence="7" id="KW-0547">Nucleotide-binding</keyword>
<proteinExistence type="inferred from homology"/>
<dbReference type="EMBL" id="JALJOU010000004">
    <property type="protein sequence ID" value="KAK9844020.1"/>
    <property type="molecule type" value="Genomic_DNA"/>
</dbReference>
<dbReference type="InterPro" id="IPR005836">
    <property type="entry name" value="ADP_Glu_pyroP_CS"/>
</dbReference>
<keyword evidence="5" id="KW-0808">Transferase</keyword>
<dbReference type="Gene3D" id="3.90.550.10">
    <property type="entry name" value="Spore Coat Polysaccharide Biosynthesis Protein SpsA, Chain A"/>
    <property type="match status" value="1"/>
</dbReference>
<protein>
    <recommendedName>
        <fullName evidence="3">glucose-1-phosphate adenylyltransferase</fullName>
        <ecNumber evidence="3">2.7.7.27</ecNumber>
    </recommendedName>
</protein>
<dbReference type="Proteomes" id="UP001445335">
    <property type="component" value="Unassembled WGS sequence"/>
</dbReference>
<comment type="caution">
    <text evidence="10">The sequence shown here is derived from an EMBL/GenBank/DDBJ whole genome shotgun (WGS) entry which is preliminary data.</text>
</comment>
<evidence type="ECO:0000256" key="7">
    <source>
        <dbReference type="ARBA" id="ARBA00022741"/>
    </source>
</evidence>
<dbReference type="Pfam" id="PF00483">
    <property type="entry name" value="NTP_transferase"/>
    <property type="match status" value="1"/>
</dbReference>